<accession>A0AA38G634</accession>
<dbReference type="AlphaFoldDB" id="A0AA38G634"/>
<comment type="caution">
    <text evidence="1">The sequence shown here is derived from an EMBL/GenBank/DDBJ whole genome shotgun (WGS) entry which is preliminary data.</text>
</comment>
<feature type="non-terminal residue" evidence="1">
    <location>
        <position position="1"/>
    </location>
</feature>
<sequence length="55" mass="5763">YPRPVHPFGPDGPSAESPLCFGRTSRFVSATYSDVPFTPGLFGTNFPDSPSSAGS</sequence>
<evidence type="ECO:0000313" key="2">
    <source>
        <dbReference type="Proteomes" id="UP000824469"/>
    </source>
</evidence>
<keyword evidence="2" id="KW-1185">Reference proteome</keyword>
<proteinExistence type="predicted"/>
<reference evidence="1 2" key="1">
    <citation type="journal article" date="2021" name="Nat. Plants">
        <title>The Taxus genome provides insights into paclitaxel biosynthesis.</title>
        <authorList>
            <person name="Xiong X."/>
            <person name="Gou J."/>
            <person name="Liao Q."/>
            <person name="Li Y."/>
            <person name="Zhou Q."/>
            <person name="Bi G."/>
            <person name="Li C."/>
            <person name="Du R."/>
            <person name="Wang X."/>
            <person name="Sun T."/>
            <person name="Guo L."/>
            <person name="Liang H."/>
            <person name="Lu P."/>
            <person name="Wu Y."/>
            <person name="Zhang Z."/>
            <person name="Ro D.K."/>
            <person name="Shang Y."/>
            <person name="Huang S."/>
            <person name="Yan J."/>
        </authorList>
    </citation>
    <scope>NUCLEOTIDE SEQUENCE [LARGE SCALE GENOMIC DNA]</scope>
    <source>
        <strain evidence="1">Ta-2019</strain>
    </source>
</reference>
<name>A0AA38G634_TAXCH</name>
<evidence type="ECO:0000313" key="1">
    <source>
        <dbReference type="EMBL" id="KAH9315958.1"/>
    </source>
</evidence>
<dbReference type="Proteomes" id="UP000824469">
    <property type="component" value="Unassembled WGS sequence"/>
</dbReference>
<organism evidence="1 2">
    <name type="scientific">Taxus chinensis</name>
    <name type="common">Chinese yew</name>
    <name type="synonym">Taxus wallichiana var. chinensis</name>
    <dbReference type="NCBI Taxonomy" id="29808"/>
    <lineage>
        <taxon>Eukaryota</taxon>
        <taxon>Viridiplantae</taxon>
        <taxon>Streptophyta</taxon>
        <taxon>Embryophyta</taxon>
        <taxon>Tracheophyta</taxon>
        <taxon>Spermatophyta</taxon>
        <taxon>Pinopsida</taxon>
        <taxon>Pinidae</taxon>
        <taxon>Conifers II</taxon>
        <taxon>Cupressales</taxon>
        <taxon>Taxaceae</taxon>
        <taxon>Taxus</taxon>
    </lineage>
</organism>
<feature type="non-terminal residue" evidence="1">
    <location>
        <position position="55"/>
    </location>
</feature>
<gene>
    <name evidence="1" type="ORF">KI387_024585</name>
</gene>
<protein>
    <submittedName>
        <fullName evidence="1">Uncharacterized protein</fullName>
    </submittedName>
</protein>
<dbReference type="EMBL" id="JAHRHJ020000005">
    <property type="protein sequence ID" value="KAH9315958.1"/>
    <property type="molecule type" value="Genomic_DNA"/>
</dbReference>